<evidence type="ECO:0000256" key="3">
    <source>
        <dbReference type="SAM" id="Coils"/>
    </source>
</evidence>
<name>A0A1G4MCE4_LACFM</name>
<reference evidence="5" key="1">
    <citation type="submission" date="2016-03" db="EMBL/GenBank/DDBJ databases">
        <authorList>
            <person name="Devillers H."/>
        </authorList>
    </citation>
    <scope>NUCLEOTIDE SEQUENCE [LARGE SCALE GENOMIC DNA]</scope>
</reference>
<comment type="similarity">
    <text evidence="1">Belongs to the SNF7 family.</text>
</comment>
<protein>
    <submittedName>
        <fullName evidence="4">LAFE_0E02234g1_1</fullName>
    </submittedName>
</protein>
<evidence type="ECO:0000256" key="2">
    <source>
        <dbReference type="ARBA" id="ARBA00023054"/>
    </source>
</evidence>
<proteinExistence type="inferred from homology"/>
<dbReference type="OrthoDB" id="3973241at2759"/>
<gene>
    <name evidence="4" type="ORF">LAFE_0E02234G</name>
</gene>
<keyword evidence="5" id="KW-1185">Reference proteome</keyword>
<dbReference type="InterPro" id="IPR005024">
    <property type="entry name" value="Snf7_fam"/>
</dbReference>
<dbReference type="STRING" id="4955.A0A1G4MCE4"/>
<sequence>MNRIFGYGNKKTHEQLLQDSNKAMDDAQQSMQQRISQMDTQISQLNVQLQTIQRKISSVKSPSGQKPLRQRALKLLNKRKQLESMRDSLDSQSWSMNQAQMTSDNLRNTMVTVNALKQTNKALKAQYGKINIDKLQDMQDEMLDLVEQGEELQQVLAMGSGAQDLEDISDSELDAELEALGEEQFDMDYNLEAETTGEIPSYLNGTVPQFIDEEPMPEAEGKLETAT</sequence>
<dbReference type="PANTHER" id="PTHR22761">
    <property type="entry name" value="CHARGED MULTIVESICULAR BODY PROTEIN"/>
    <property type="match status" value="1"/>
</dbReference>
<dbReference type="Proteomes" id="UP000190831">
    <property type="component" value="Chromosome E"/>
</dbReference>
<evidence type="ECO:0000256" key="1">
    <source>
        <dbReference type="ARBA" id="ARBA00006190"/>
    </source>
</evidence>
<organism evidence="4 5">
    <name type="scientific">Lachancea fermentati</name>
    <name type="common">Zygosaccharomyces fermentati</name>
    <dbReference type="NCBI Taxonomy" id="4955"/>
    <lineage>
        <taxon>Eukaryota</taxon>
        <taxon>Fungi</taxon>
        <taxon>Dikarya</taxon>
        <taxon>Ascomycota</taxon>
        <taxon>Saccharomycotina</taxon>
        <taxon>Saccharomycetes</taxon>
        <taxon>Saccharomycetales</taxon>
        <taxon>Saccharomycetaceae</taxon>
        <taxon>Lachancea</taxon>
    </lineage>
</organism>
<evidence type="ECO:0000313" key="5">
    <source>
        <dbReference type="Proteomes" id="UP000190831"/>
    </source>
</evidence>
<dbReference type="Pfam" id="PF03357">
    <property type="entry name" value="Snf7"/>
    <property type="match status" value="1"/>
</dbReference>
<dbReference type="EMBL" id="LT598488">
    <property type="protein sequence ID" value="SCW01554.1"/>
    <property type="molecule type" value="Genomic_DNA"/>
</dbReference>
<dbReference type="GO" id="GO:0032511">
    <property type="term" value="P:late endosome to vacuole transport via multivesicular body sorting pathway"/>
    <property type="evidence" value="ECO:0007669"/>
    <property type="project" value="TreeGrafter"/>
</dbReference>
<dbReference type="OMA" id="GVKQMQK"/>
<dbReference type="PANTHER" id="PTHR22761:SF12">
    <property type="entry name" value="CHARGED MULTIVESICULAR BODY PROTEIN 5"/>
    <property type="match status" value="1"/>
</dbReference>
<accession>A0A1G4MCE4</accession>
<dbReference type="GO" id="GO:0005771">
    <property type="term" value="C:multivesicular body"/>
    <property type="evidence" value="ECO:0007669"/>
    <property type="project" value="TreeGrafter"/>
</dbReference>
<keyword evidence="2 3" id="KW-0175">Coiled coil</keyword>
<dbReference type="AlphaFoldDB" id="A0A1G4MCE4"/>
<dbReference type="Gene3D" id="6.10.250.1710">
    <property type="match status" value="1"/>
</dbReference>
<evidence type="ECO:0000313" key="4">
    <source>
        <dbReference type="EMBL" id="SCW01554.1"/>
    </source>
</evidence>
<feature type="coiled-coil region" evidence="3">
    <location>
        <begin position="10"/>
        <end position="155"/>
    </location>
</feature>
<dbReference type="GO" id="GO:0006900">
    <property type="term" value="P:vesicle budding from membrane"/>
    <property type="evidence" value="ECO:0007669"/>
    <property type="project" value="TreeGrafter"/>
</dbReference>